<reference evidence="1" key="1">
    <citation type="submission" date="2019-08" db="EMBL/GenBank/DDBJ databases">
        <authorList>
            <person name="Kucharzyk K."/>
            <person name="Murdoch R.W."/>
            <person name="Higgins S."/>
            <person name="Loffler F."/>
        </authorList>
    </citation>
    <scope>NUCLEOTIDE SEQUENCE</scope>
</reference>
<protein>
    <submittedName>
        <fullName evidence="1">Uncharacterized protein</fullName>
    </submittedName>
</protein>
<sequence length="96" mass="11081">MCESGQIHEHVDAVLADSFAQRFVVQIHHIQPIRHQRAHVFGRAVRGAIRVDMHLDVVGIVMSQHRLHEKGHRMLAEVRRHIADFELFARVAVCHL</sequence>
<gene>
    <name evidence="1" type="ORF">SDC9_145786</name>
</gene>
<dbReference type="EMBL" id="VSSQ01044741">
    <property type="protein sequence ID" value="MPM98598.1"/>
    <property type="molecule type" value="Genomic_DNA"/>
</dbReference>
<organism evidence="1">
    <name type="scientific">bioreactor metagenome</name>
    <dbReference type="NCBI Taxonomy" id="1076179"/>
    <lineage>
        <taxon>unclassified sequences</taxon>
        <taxon>metagenomes</taxon>
        <taxon>ecological metagenomes</taxon>
    </lineage>
</organism>
<dbReference type="AlphaFoldDB" id="A0A645EBV8"/>
<evidence type="ECO:0000313" key="1">
    <source>
        <dbReference type="EMBL" id="MPM98598.1"/>
    </source>
</evidence>
<proteinExistence type="predicted"/>
<name>A0A645EBV8_9ZZZZ</name>
<accession>A0A645EBV8</accession>
<comment type="caution">
    <text evidence="1">The sequence shown here is derived from an EMBL/GenBank/DDBJ whole genome shotgun (WGS) entry which is preliminary data.</text>
</comment>